<dbReference type="AlphaFoldDB" id="A0A0B2K451"/>
<dbReference type="eggNOG" id="ENOG50340IN">
    <property type="taxonomic scope" value="Bacteria"/>
</dbReference>
<keyword evidence="2" id="KW-1185">Reference proteome</keyword>
<dbReference type="Proteomes" id="UP000030993">
    <property type="component" value="Unassembled WGS sequence"/>
</dbReference>
<sequence length="206" mass="22987">MKKISRRILLIPLLTIFLLLAVDSFIISRINVTPSIYQEQNTISFPAFHTKDLQGNIVTQDIFARSSESNISIVCLWVTQDTVTSRDLLCALANWQNNSTNKIPIIGIIGDLRETDNKEKLSLAQSVVWNLPTDIPQLMVNDDLDSFLVRIKNAPTVCFVDGGGNLMGQPVVGNEPDLIIKEAERLIKTGSAQVQLEQTIQDNLFH</sequence>
<dbReference type="EMBL" id="JSCE01000043">
    <property type="protein sequence ID" value="KHM52857.1"/>
    <property type="molecule type" value="Genomic_DNA"/>
</dbReference>
<dbReference type="STRING" id="82374.NZ47_02335"/>
<reference evidence="1 2" key="1">
    <citation type="journal article" date="2013" name="PLoS ONE">
        <title>Identification and characterization of three novel lipases belonging to families II and V from Anaerovibrio lipolyticus 5ST.</title>
        <authorList>
            <person name="Prive F."/>
            <person name="Kaderbhai N.N."/>
            <person name="Girdwood S."/>
            <person name="Worgan H.J."/>
            <person name="Pinloche E."/>
            <person name="Scollan N.D."/>
            <person name="Huws S.A."/>
            <person name="Newbold C.J."/>
        </authorList>
    </citation>
    <scope>NUCLEOTIDE SEQUENCE [LARGE SCALE GENOMIC DNA]</scope>
    <source>
        <strain evidence="1 2">5S</strain>
    </source>
</reference>
<organism evidence="1 2">
    <name type="scientific">Anaerovibrio lipolyticus</name>
    <dbReference type="NCBI Taxonomy" id="82374"/>
    <lineage>
        <taxon>Bacteria</taxon>
        <taxon>Bacillati</taxon>
        <taxon>Bacillota</taxon>
        <taxon>Negativicutes</taxon>
        <taxon>Selenomonadales</taxon>
        <taxon>Selenomonadaceae</taxon>
        <taxon>Anaerovibrio</taxon>
    </lineage>
</organism>
<gene>
    <name evidence="1" type="ORF">NZ47_02335</name>
</gene>
<proteinExistence type="predicted"/>
<protein>
    <recommendedName>
        <fullName evidence="3">Thioredoxin domain-containing protein</fullName>
    </recommendedName>
</protein>
<dbReference type="RefSeq" id="WP_039206091.1">
    <property type="nucleotide sequence ID" value="NZ_JSCE01000043.1"/>
</dbReference>
<name>A0A0B2K451_9FIRM</name>
<evidence type="ECO:0008006" key="3">
    <source>
        <dbReference type="Google" id="ProtNLM"/>
    </source>
</evidence>
<accession>A0A0B2K451</accession>
<evidence type="ECO:0000313" key="2">
    <source>
        <dbReference type="Proteomes" id="UP000030993"/>
    </source>
</evidence>
<evidence type="ECO:0000313" key="1">
    <source>
        <dbReference type="EMBL" id="KHM52857.1"/>
    </source>
</evidence>
<comment type="caution">
    <text evidence="1">The sequence shown here is derived from an EMBL/GenBank/DDBJ whole genome shotgun (WGS) entry which is preliminary data.</text>
</comment>